<evidence type="ECO:0000256" key="1">
    <source>
        <dbReference type="ARBA" id="ARBA00023125"/>
    </source>
</evidence>
<keyword evidence="1" id="KW-0238">DNA-binding</keyword>
<accession>A0A3P1SQR2</accession>
<dbReference type="Proteomes" id="UP000267535">
    <property type="component" value="Unassembled WGS sequence"/>
</dbReference>
<dbReference type="OrthoDB" id="9798100at2"/>
<dbReference type="SUPFAM" id="SSF47413">
    <property type="entry name" value="lambda repressor-like DNA-binding domains"/>
    <property type="match status" value="1"/>
</dbReference>
<evidence type="ECO:0000313" key="3">
    <source>
        <dbReference type="EMBL" id="RRC99528.1"/>
    </source>
</evidence>
<dbReference type="NCBIfam" id="TIGR02607">
    <property type="entry name" value="antidote_HigA"/>
    <property type="match status" value="1"/>
</dbReference>
<dbReference type="CDD" id="cd00093">
    <property type="entry name" value="HTH_XRE"/>
    <property type="match status" value="1"/>
</dbReference>
<keyword evidence="4" id="KW-1185">Reference proteome</keyword>
<feature type="domain" description="HTH cro/C1-type" evidence="2">
    <location>
        <begin position="23"/>
        <end position="69"/>
    </location>
</feature>
<dbReference type="Gene3D" id="1.10.260.40">
    <property type="entry name" value="lambda repressor-like DNA-binding domains"/>
    <property type="match status" value="1"/>
</dbReference>
<gene>
    <name evidence="3" type="primary">higA</name>
    <name evidence="3" type="ORF">EHS89_08445</name>
</gene>
<dbReference type="EMBL" id="RQXV01000004">
    <property type="protein sequence ID" value="RRC99528.1"/>
    <property type="molecule type" value="Genomic_DNA"/>
</dbReference>
<dbReference type="RefSeq" id="WP_124925718.1">
    <property type="nucleotide sequence ID" value="NZ_BMOH01000006.1"/>
</dbReference>
<comment type="caution">
    <text evidence="3">The sequence shown here is derived from an EMBL/GenBank/DDBJ whole genome shotgun (WGS) entry which is preliminary data.</text>
</comment>
<dbReference type="PANTHER" id="PTHR36924">
    <property type="entry name" value="ANTITOXIN HIGA-1"/>
    <property type="match status" value="1"/>
</dbReference>
<dbReference type="AlphaFoldDB" id="A0A3P1SQR2"/>
<dbReference type="InterPro" id="IPR010982">
    <property type="entry name" value="Lambda_DNA-bd_dom_sf"/>
</dbReference>
<proteinExistence type="predicted"/>
<name>A0A3P1SQR2_9GAMM</name>
<dbReference type="GO" id="GO:0003677">
    <property type="term" value="F:DNA binding"/>
    <property type="evidence" value="ECO:0007669"/>
    <property type="project" value="UniProtKB-KW"/>
</dbReference>
<dbReference type="PANTHER" id="PTHR36924:SF1">
    <property type="entry name" value="ANTITOXIN HIGA-1"/>
    <property type="match status" value="1"/>
</dbReference>
<reference evidence="3 4" key="1">
    <citation type="submission" date="2018-11" db="EMBL/GenBank/DDBJ databases">
        <title>The draft genome sequence of Amphritea balenae JAMM 1525T.</title>
        <authorList>
            <person name="Fang Z."/>
            <person name="Zhang Y."/>
            <person name="Han X."/>
        </authorList>
    </citation>
    <scope>NUCLEOTIDE SEQUENCE [LARGE SCALE GENOMIC DNA]</scope>
    <source>
        <strain evidence="3 4">JAMM 1525</strain>
    </source>
</reference>
<dbReference type="InterPro" id="IPR013430">
    <property type="entry name" value="Toxin_antidote_HigA"/>
</dbReference>
<protein>
    <submittedName>
        <fullName evidence="3">Addiction module antidote protein, HigA family</fullName>
    </submittedName>
</protein>
<sequence>MQIMNQPPTVGDIIHEMYLKPSNLSLKEAAQLCNLTEQQLDSIISGKLEIGYELAYKLATGFNTSHSFWLSIQQDAKNNKKA</sequence>
<dbReference type="Pfam" id="PF01381">
    <property type="entry name" value="HTH_3"/>
    <property type="match status" value="1"/>
</dbReference>
<evidence type="ECO:0000259" key="2">
    <source>
        <dbReference type="PROSITE" id="PS50943"/>
    </source>
</evidence>
<organism evidence="3 4">
    <name type="scientific">Amphritea balenae</name>
    <dbReference type="NCBI Taxonomy" id="452629"/>
    <lineage>
        <taxon>Bacteria</taxon>
        <taxon>Pseudomonadati</taxon>
        <taxon>Pseudomonadota</taxon>
        <taxon>Gammaproteobacteria</taxon>
        <taxon>Oceanospirillales</taxon>
        <taxon>Oceanospirillaceae</taxon>
        <taxon>Amphritea</taxon>
    </lineage>
</organism>
<evidence type="ECO:0000313" key="4">
    <source>
        <dbReference type="Proteomes" id="UP000267535"/>
    </source>
</evidence>
<dbReference type="InterPro" id="IPR001387">
    <property type="entry name" value="Cro/C1-type_HTH"/>
</dbReference>
<dbReference type="PROSITE" id="PS50943">
    <property type="entry name" value="HTH_CROC1"/>
    <property type="match status" value="1"/>
</dbReference>